<dbReference type="PANTHER" id="PTHR21066">
    <property type="entry name" value="ODORANT-BINDING PROTEIN 59A-RELATED"/>
    <property type="match status" value="1"/>
</dbReference>
<feature type="chain" id="PRO_5008585725" evidence="4">
    <location>
        <begin position="28"/>
        <end position="241"/>
    </location>
</feature>
<proteinExistence type="inferred from homology"/>
<dbReference type="AlphaFoldDB" id="A0A1B6JAK2"/>
<evidence type="ECO:0000256" key="2">
    <source>
        <dbReference type="ARBA" id="ARBA00008098"/>
    </source>
</evidence>
<feature type="non-terminal residue" evidence="5">
    <location>
        <position position="1"/>
    </location>
</feature>
<reference evidence="5" key="1">
    <citation type="submission" date="2015-11" db="EMBL/GenBank/DDBJ databases">
        <title>De novo transcriptome assembly of four potential Pierce s Disease insect vectors from Arizona vineyards.</title>
        <authorList>
            <person name="Tassone E.E."/>
        </authorList>
    </citation>
    <scope>NUCLEOTIDE SEQUENCE</scope>
</reference>
<dbReference type="Pfam" id="PF01395">
    <property type="entry name" value="PBP_GOBP"/>
    <property type="match status" value="1"/>
</dbReference>
<sequence length="241" mass="27093">SRLPVRSTTMFTQQLVLALFALVAVSAYDFEDSRFNELLADRLEDWDFSARVRREVSPDDDDSDKFLKCKHHHGKTCCGKGRWLKHFGDKDKQGISDCFNDFVSKLNASGISTGGDPFSCARVNQMKMKVICTTECVAKKADLVDEDGALKLDKALSYMDKLELEDWQKPILEEAIKKCAPTANNTLVSTPNTGDIKCNPVLLSLQHCLFQEVEKNCPEDQKKTDGKCKKLFEKIKANNSS</sequence>
<gene>
    <name evidence="5" type="ORF">g.20549</name>
</gene>
<dbReference type="GO" id="GO:0005549">
    <property type="term" value="F:odorant binding"/>
    <property type="evidence" value="ECO:0007669"/>
    <property type="project" value="InterPro"/>
</dbReference>
<evidence type="ECO:0000313" key="5">
    <source>
        <dbReference type="EMBL" id="JAS96199.1"/>
    </source>
</evidence>
<comment type="similarity">
    <text evidence="2">Belongs to the PBP/GOBP family.</text>
</comment>
<dbReference type="GO" id="GO:0005576">
    <property type="term" value="C:extracellular region"/>
    <property type="evidence" value="ECO:0007669"/>
    <property type="project" value="UniProtKB-SubCell"/>
</dbReference>
<dbReference type="InterPro" id="IPR052295">
    <property type="entry name" value="Odorant-binding_protein"/>
</dbReference>
<feature type="signal peptide" evidence="4">
    <location>
        <begin position="1"/>
        <end position="27"/>
    </location>
</feature>
<dbReference type="InterPro" id="IPR036728">
    <property type="entry name" value="PBP_GOBP_sf"/>
</dbReference>
<keyword evidence="3" id="KW-0964">Secreted</keyword>
<dbReference type="SUPFAM" id="SSF47565">
    <property type="entry name" value="Insect pheromone/odorant-binding proteins"/>
    <property type="match status" value="1"/>
</dbReference>
<keyword evidence="4" id="KW-0732">Signal</keyword>
<dbReference type="EMBL" id="GECU01011507">
    <property type="protein sequence ID" value="JAS96199.1"/>
    <property type="molecule type" value="Transcribed_RNA"/>
</dbReference>
<name>A0A1B6JAK2_9HEMI</name>
<comment type="subcellular location">
    <subcellularLocation>
        <location evidence="1">Secreted</location>
    </subcellularLocation>
</comment>
<dbReference type="PANTHER" id="PTHR21066:SF17">
    <property type="entry name" value="AGAP011368-PA"/>
    <property type="match status" value="1"/>
</dbReference>
<dbReference type="InterPro" id="IPR006170">
    <property type="entry name" value="PBP/GOBP"/>
</dbReference>
<evidence type="ECO:0000256" key="4">
    <source>
        <dbReference type="SAM" id="SignalP"/>
    </source>
</evidence>
<accession>A0A1B6JAK2</accession>
<evidence type="ECO:0000256" key="3">
    <source>
        <dbReference type="ARBA" id="ARBA00022525"/>
    </source>
</evidence>
<organism evidence="5">
    <name type="scientific">Homalodisca liturata</name>
    <dbReference type="NCBI Taxonomy" id="320908"/>
    <lineage>
        <taxon>Eukaryota</taxon>
        <taxon>Metazoa</taxon>
        <taxon>Ecdysozoa</taxon>
        <taxon>Arthropoda</taxon>
        <taxon>Hexapoda</taxon>
        <taxon>Insecta</taxon>
        <taxon>Pterygota</taxon>
        <taxon>Neoptera</taxon>
        <taxon>Paraneoptera</taxon>
        <taxon>Hemiptera</taxon>
        <taxon>Auchenorrhyncha</taxon>
        <taxon>Membracoidea</taxon>
        <taxon>Cicadellidae</taxon>
        <taxon>Cicadellinae</taxon>
        <taxon>Proconiini</taxon>
        <taxon>Homalodisca</taxon>
    </lineage>
</organism>
<evidence type="ECO:0000256" key="1">
    <source>
        <dbReference type="ARBA" id="ARBA00004613"/>
    </source>
</evidence>
<dbReference type="Gene3D" id="1.10.238.270">
    <property type="match status" value="1"/>
</dbReference>
<protein>
    <submittedName>
        <fullName evidence="5">Uncharacterized protein</fullName>
    </submittedName>
</protein>